<gene>
    <name evidence="1" type="ORF">PPTG_23041</name>
</gene>
<dbReference type="Proteomes" id="UP000018817">
    <property type="component" value="Unassembled WGS sequence"/>
</dbReference>
<organism evidence="1 2">
    <name type="scientific">Phytophthora nicotianae (strain INRA-310)</name>
    <name type="common">Phytophthora parasitica</name>
    <dbReference type="NCBI Taxonomy" id="761204"/>
    <lineage>
        <taxon>Eukaryota</taxon>
        <taxon>Sar</taxon>
        <taxon>Stramenopiles</taxon>
        <taxon>Oomycota</taxon>
        <taxon>Peronosporomycetes</taxon>
        <taxon>Peronosporales</taxon>
        <taxon>Peronosporaceae</taxon>
        <taxon>Phytophthora</taxon>
    </lineage>
</organism>
<dbReference type="GeneID" id="20191640"/>
<accession>W2Q6U2</accession>
<dbReference type="RefSeq" id="XP_008906329.1">
    <property type="nucleotide sequence ID" value="XM_008908081.1"/>
</dbReference>
<evidence type="ECO:0000313" key="1">
    <source>
        <dbReference type="EMBL" id="ETN08581.1"/>
    </source>
</evidence>
<reference evidence="2" key="1">
    <citation type="submission" date="2011-12" db="EMBL/GenBank/DDBJ databases">
        <authorList>
            <consortium name="The Broad Institute Genome Sequencing Platform"/>
            <person name="Russ C."/>
            <person name="Tyler B."/>
            <person name="Panabieres F."/>
            <person name="Shan W."/>
            <person name="Tripathy S."/>
            <person name="Grunwald N."/>
            <person name="Machado M."/>
            <person name="Young S.K."/>
            <person name="Zeng Q."/>
            <person name="Gargeya S."/>
            <person name="Fitzgerald M."/>
            <person name="Haas B."/>
            <person name="Abouelleil A."/>
            <person name="Alvarado L."/>
            <person name="Arachchi H.M."/>
            <person name="Berlin A."/>
            <person name="Chapman S.B."/>
            <person name="Gearin G."/>
            <person name="Goldberg J."/>
            <person name="Griggs A."/>
            <person name="Gujja S."/>
            <person name="Hansen M."/>
            <person name="Heiman D."/>
            <person name="Howarth C."/>
            <person name="Larimer J."/>
            <person name="Lui A."/>
            <person name="MacDonald P.J.P."/>
            <person name="McCowen C."/>
            <person name="Montmayeur A."/>
            <person name="Murphy C."/>
            <person name="Neiman D."/>
            <person name="Pearson M."/>
            <person name="Priest M."/>
            <person name="Roberts A."/>
            <person name="Saif S."/>
            <person name="Shea T."/>
            <person name="Sisk P."/>
            <person name="Stolte C."/>
            <person name="Sykes S."/>
            <person name="Wortman J."/>
            <person name="Nusbaum C."/>
            <person name="Birren B."/>
        </authorList>
    </citation>
    <scope>NUCLEOTIDE SEQUENCE [LARGE SCALE GENOMIC DNA]</scope>
    <source>
        <strain evidence="2">INRA-310</strain>
    </source>
</reference>
<dbReference type="EMBL" id="KI669588">
    <property type="protein sequence ID" value="ETN08581.1"/>
    <property type="molecule type" value="Genomic_DNA"/>
</dbReference>
<reference evidence="1 2" key="2">
    <citation type="submission" date="2013-11" db="EMBL/GenBank/DDBJ databases">
        <title>The Genome Sequence of Phytophthora parasitica INRA-310.</title>
        <authorList>
            <consortium name="The Broad Institute Genomics Platform"/>
            <person name="Russ C."/>
            <person name="Tyler B."/>
            <person name="Panabieres F."/>
            <person name="Shan W."/>
            <person name="Tripathy S."/>
            <person name="Grunwald N."/>
            <person name="Machado M."/>
            <person name="Johnson C.S."/>
            <person name="Arredondo F."/>
            <person name="Hong C."/>
            <person name="Coffey M."/>
            <person name="Young S.K."/>
            <person name="Zeng Q."/>
            <person name="Gargeya S."/>
            <person name="Fitzgerald M."/>
            <person name="Abouelleil A."/>
            <person name="Alvarado L."/>
            <person name="Chapman S.B."/>
            <person name="Gainer-Dewar J."/>
            <person name="Goldberg J."/>
            <person name="Griggs A."/>
            <person name="Gujja S."/>
            <person name="Hansen M."/>
            <person name="Howarth C."/>
            <person name="Imamovic A."/>
            <person name="Ireland A."/>
            <person name="Larimer J."/>
            <person name="McCowan C."/>
            <person name="Murphy C."/>
            <person name="Pearson M."/>
            <person name="Poon T.W."/>
            <person name="Priest M."/>
            <person name="Roberts A."/>
            <person name="Saif S."/>
            <person name="Shea T."/>
            <person name="Sykes S."/>
            <person name="Wortman J."/>
            <person name="Nusbaum C."/>
            <person name="Birren B."/>
        </authorList>
    </citation>
    <scope>NUCLEOTIDE SEQUENCE [LARGE SCALE GENOMIC DNA]</scope>
    <source>
        <strain evidence="1 2">INRA-310</strain>
    </source>
</reference>
<evidence type="ECO:0000313" key="2">
    <source>
        <dbReference type="Proteomes" id="UP000018817"/>
    </source>
</evidence>
<name>W2Q6U2_PHYN3</name>
<sequence length="109" mass="12085">MEAVAALSCEQCASQRQFVQTNDALGGVFHDCQRDALGGRRGLGRRGGYRCWTRRAVSVRSAVNRPPPRLHVAPSPHTNSGHANLLYVGKNDCRSWEIQIDCKYSETLT</sequence>
<proteinExistence type="predicted"/>
<dbReference type="AlphaFoldDB" id="W2Q6U2"/>
<dbReference type="VEuPathDB" id="FungiDB:PPTG_23041"/>
<protein>
    <submittedName>
        <fullName evidence="1">Uncharacterized protein</fullName>
    </submittedName>
</protein>